<organism evidence="1">
    <name type="scientific">Ulva partita</name>
    <dbReference type="NCBI Taxonomy" id="1605170"/>
    <lineage>
        <taxon>Eukaryota</taxon>
        <taxon>Viridiplantae</taxon>
        <taxon>Chlorophyta</taxon>
        <taxon>core chlorophytes</taxon>
        <taxon>Ulvophyceae</taxon>
        <taxon>OUU clade</taxon>
        <taxon>Ulvales</taxon>
        <taxon>Ulvaceae</taxon>
        <taxon>Ulva</taxon>
    </lineage>
</organism>
<gene>
    <name evidence="1" type="primary">4130f</name>
</gene>
<protein>
    <submittedName>
        <fullName evidence="1">Uncharacterized protein</fullName>
    </submittedName>
</protein>
<evidence type="ECO:0000313" key="1">
    <source>
        <dbReference type="EMBL" id="BAV58292.1"/>
    </source>
</evidence>
<accession>A0A1C9ZPR5</accession>
<proteinExistence type="evidence at transcript level"/>
<name>A0A1C9ZPR5_9CHLO</name>
<dbReference type="AlphaFoldDB" id="A0A1C9ZPR5"/>
<sequence length="82" mass="9337">MLHQTPGRPPATREYTYYKHDSRIARPTIPQNCSGHIACTHTRGTAWHRVPGSNSYTASHQPKRLKRITLRSKSLLVSTKVE</sequence>
<reference evidence="1" key="1">
    <citation type="submission" date="2015-10" db="EMBL/GenBank/DDBJ databases">
        <title>Evolution of the mating-type locus in an isomorphic haploid-diploid life cycle and isogamy.</title>
        <authorList>
            <person name="Yamazaki T."/>
            <person name="Suzuki R."/>
            <person name="Ichihara K."/>
            <person name="Toyoda A."/>
            <person name="Kuwano K."/>
            <person name="Kawano S."/>
        </authorList>
    </citation>
    <scope>NUCLEOTIDE SEQUENCE</scope>
    <source>
        <strain evidence="1">MGEC-1</strain>
    </source>
</reference>
<dbReference type="EMBL" id="LC088604">
    <property type="protein sequence ID" value="BAV58292.1"/>
    <property type="molecule type" value="mRNA"/>
</dbReference>